<comment type="caution">
    <text evidence="4">The sequence shown here is derived from an EMBL/GenBank/DDBJ whole genome shotgun (WGS) entry which is preliminary data.</text>
</comment>
<feature type="region of interest" description="Disordered" evidence="1">
    <location>
        <begin position="788"/>
        <end position="809"/>
    </location>
</feature>
<evidence type="ECO:0000256" key="1">
    <source>
        <dbReference type="SAM" id="MobiDB-lite"/>
    </source>
</evidence>
<feature type="transmembrane region" description="Helical" evidence="2">
    <location>
        <begin position="190"/>
        <end position="210"/>
    </location>
</feature>
<dbReference type="InterPro" id="IPR027417">
    <property type="entry name" value="P-loop_NTPase"/>
</dbReference>
<dbReference type="Pfam" id="PF12696">
    <property type="entry name" value="TraG-D_C"/>
    <property type="match status" value="1"/>
</dbReference>
<dbReference type="PANTHER" id="PTHR30121:SF6">
    <property type="entry name" value="SLR6007 PROTEIN"/>
    <property type="match status" value="1"/>
</dbReference>
<feature type="domain" description="TraD/TraG TraM recognition site" evidence="3">
    <location>
        <begin position="592"/>
        <end position="713"/>
    </location>
</feature>
<protein>
    <submittedName>
        <fullName evidence="4">Type IV secretory system conjugative DNA transfer family protein</fullName>
    </submittedName>
</protein>
<gene>
    <name evidence="4" type="ORF">ACFPOG_12720</name>
</gene>
<feature type="region of interest" description="Disordered" evidence="1">
    <location>
        <begin position="991"/>
        <end position="1062"/>
    </location>
</feature>
<dbReference type="CDD" id="cd01127">
    <property type="entry name" value="TrwB_TraG_TraD_VirD4"/>
    <property type="match status" value="1"/>
</dbReference>
<dbReference type="PANTHER" id="PTHR30121">
    <property type="entry name" value="UNCHARACTERIZED PROTEIN YJGR-RELATED"/>
    <property type="match status" value="1"/>
</dbReference>
<dbReference type="Gene3D" id="3.40.50.300">
    <property type="entry name" value="P-loop containing nucleotide triphosphate hydrolases"/>
    <property type="match status" value="2"/>
</dbReference>
<reference evidence="5" key="1">
    <citation type="journal article" date="2019" name="Int. J. Syst. Evol. Microbiol.">
        <title>The Global Catalogue of Microorganisms (GCM) 10K type strain sequencing project: providing services to taxonomists for standard genome sequencing and annotation.</title>
        <authorList>
            <consortium name="The Broad Institute Genomics Platform"/>
            <consortium name="The Broad Institute Genome Sequencing Center for Infectious Disease"/>
            <person name="Wu L."/>
            <person name="Ma J."/>
        </authorList>
    </citation>
    <scope>NUCLEOTIDE SEQUENCE [LARGE SCALE GENOMIC DNA]</scope>
    <source>
        <strain evidence="5">KACC 11904</strain>
    </source>
</reference>
<feature type="compositionally biased region" description="Low complexity" evidence="1">
    <location>
        <begin position="793"/>
        <end position="808"/>
    </location>
</feature>
<feature type="transmembrane region" description="Helical" evidence="2">
    <location>
        <begin position="35"/>
        <end position="61"/>
    </location>
</feature>
<evidence type="ECO:0000313" key="4">
    <source>
        <dbReference type="EMBL" id="MFC5449128.1"/>
    </source>
</evidence>
<evidence type="ECO:0000259" key="3">
    <source>
        <dbReference type="Pfam" id="PF12696"/>
    </source>
</evidence>
<dbReference type="InterPro" id="IPR032689">
    <property type="entry name" value="TraG-D_C"/>
</dbReference>
<proteinExistence type="predicted"/>
<accession>A0ABW0K729</accession>
<evidence type="ECO:0000313" key="5">
    <source>
        <dbReference type="Proteomes" id="UP001596044"/>
    </source>
</evidence>
<feature type="transmembrane region" description="Helical" evidence="2">
    <location>
        <begin position="102"/>
        <end position="121"/>
    </location>
</feature>
<sequence>MSDSAKNIIKAPPVASAFRKWQVDTRERLSEWYRAYFHTVLVTIMIVVNSLFGYSAFIIYLSRWKHAQGSAEVVLTFIFDRPPHSFTKLMNFFFIPFDTWHWAWMIFVFNLPLINWFYSTVTQPIKNGYKTIISWTSERGRIWACILSAIPFVMIYCALIAWYVDVYMFDFFASISSDKPSLVVKSMASFGYLLMALPVFLSVIGSYLVLKQFYVFEDLQKQFFTWEFPLLARQSFSLKNDRCDVIVGWEKKSKKPIVLNENSRFLHELICGATGTGKTSTTILMRITQDLIRIARGQKVSIVALEPKGDMVRDVLKIAKELGIPDEKIKVVDPTDIAKSIKFNPFVGPMEAAAESFRGTLNSLTGDQDEFFKGQQEETATLYTLLGKLRYGNLFNIHHMQRMYSDPRYLANIVEEVRIQIEKGSNKPSLSDEERVAYERYERIVSYFEDEVLEYKTWKNKENQTLPVTFPDNHRYAGQQVVESKKDKYVAGAKKYLNDLSMNQMLSELMVAKDGDNMLDLDAFLEDGGILLVNTALGELEELSILLGQFFIRQFQGSVFRRPPAGEAKLNPDGSIKVDSDENPILHERIPTFFTIDEFPLYINESFERMLTLGRSYKVGTLIAIQSLGQLQKVIPGYDRVILGNARNKTVFGGGEFTDNEAFSNQFGEEYQIEESLNESTTPVSMPNQSWGYRYNTQRTLTARFSPTDILELKFKHFICQFVSEEGSIQPPIEGIGKFVNETKFLKKFLDIGRIVLETKDYKALNLGAHLRFYNTLIRQSFSKGTQEVAATSEESNQTNNQDNSSTSIDQEIEQETKFQEKLIMIDLNNGASTTEILKDSEAGKIETANQSDSHQYSGASEYTEEVVCDYESQGDLQQDQSHQINGYEEDRHENHLEDASSSSTVWTDLSGVPPELASLAAVDEDDEEMTVSFQPKTAAIQEEPSRPVSVTGDNTTPLQVLTLDPGMEEQVEALLQKVQEGFTLEKSVQSGLQNSQYHHEQVQENSSSQVVNKAEAKDEWTINDIPDLIEETGKNQTTTQTQRAHAQKKVKPIMEEEEDDL</sequence>
<keyword evidence="5" id="KW-1185">Reference proteome</keyword>
<dbReference type="Proteomes" id="UP001596044">
    <property type="component" value="Unassembled WGS sequence"/>
</dbReference>
<keyword evidence="2" id="KW-0812">Transmembrane</keyword>
<evidence type="ECO:0000256" key="2">
    <source>
        <dbReference type="SAM" id="Phobius"/>
    </source>
</evidence>
<dbReference type="InterPro" id="IPR051162">
    <property type="entry name" value="T4SS_component"/>
</dbReference>
<dbReference type="SUPFAM" id="SSF52540">
    <property type="entry name" value="P-loop containing nucleoside triphosphate hydrolases"/>
    <property type="match status" value="1"/>
</dbReference>
<name>A0ABW0K729_9BACL</name>
<dbReference type="EMBL" id="JBHSMJ010000017">
    <property type="protein sequence ID" value="MFC5449128.1"/>
    <property type="molecule type" value="Genomic_DNA"/>
</dbReference>
<keyword evidence="2" id="KW-1133">Transmembrane helix</keyword>
<organism evidence="4 5">
    <name type="scientific">Paenibacillus aestuarii</name>
    <dbReference type="NCBI Taxonomy" id="516965"/>
    <lineage>
        <taxon>Bacteria</taxon>
        <taxon>Bacillati</taxon>
        <taxon>Bacillota</taxon>
        <taxon>Bacilli</taxon>
        <taxon>Bacillales</taxon>
        <taxon>Paenibacillaceae</taxon>
        <taxon>Paenibacillus</taxon>
    </lineage>
</organism>
<dbReference type="RefSeq" id="WP_377524765.1">
    <property type="nucleotide sequence ID" value="NZ_JBHSMJ010000017.1"/>
</dbReference>
<keyword evidence="2" id="KW-0472">Membrane</keyword>
<feature type="transmembrane region" description="Helical" evidence="2">
    <location>
        <begin position="142"/>
        <end position="164"/>
    </location>
</feature>